<evidence type="ECO:0000313" key="2">
    <source>
        <dbReference type="Proteomes" id="UP000076008"/>
    </source>
</evidence>
<reference evidence="1 2" key="1">
    <citation type="submission" date="2016-03" db="EMBL/GenBank/DDBJ databases">
        <authorList>
            <consortium name="Pathogen Informatics"/>
        </authorList>
    </citation>
    <scope>NUCLEOTIDE SEQUENCE [LARGE SCALE GENOMIC DNA]</scope>
    <source>
        <strain evidence="2">e1252</strain>
    </source>
</reference>
<proteinExistence type="predicted"/>
<name>A0A157CTC0_ENTCL</name>
<dbReference type="AlphaFoldDB" id="A0A157CTC0"/>
<dbReference type="Proteomes" id="UP000076008">
    <property type="component" value="Unassembled WGS sequence"/>
</dbReference>
<dbReference type="EMBL" id="FJXR01000030">
    <property type="protein sequence ID" value="CZW11539.1"/>
    <property type="molecule type" value="Genomic_DNA"/>
</dbReference>
<gene>
    <name evidence="1" type="ORF">SAMEA2273318_04039</name>
</gene>
<organism evidence="1 2">
    <name type="scientific">Enterobacter cloacae</name>
    <dbReference type="NCBI Taxonomy" id="550"/>
    <lineage>
        <taxon>Bacteria</taxon>
        <taxon>Pseudomonadati</taxon>
        <taxon>Pseudomonadota</taxon>
        <taxon>Gammaproteobacteria</taxon>
        <taxon>Enterobacterales</taxon>
        <taxon>Enterobacteriaceae</taxon>
        <taxon>Enterobacter</taxon>
        <taxon>Enterobacter cloacae complex</taxon>
    </lineage>
</organism>
<sequence>MKRTRAIALLVITAGATGVSVYNHTGGLTVLLTLMTIGALAHVINVFL</sequence>
<protein>
    <submittedName>
        <fullName evidence="1">Uncharacterized protein</fullName>
    </submittedName>
</protein>
<evidence type="ECO:0000313" key="1">
    <source>
        <dbReference type="EMBL" id="CZW11539.1"/>
    </source>
</evidence>
<accession>A0A157CTC0</accession>